<reference evidence="1 2" key="1">
    <citation type="journal article" date="2016" name="Stand. Genomic Sci.">
        <title>Complete genome sequence and genomic characterization of Microcystis panniformis FACHB 1757 by third-generation sequencing.</title>
        <authorList>
            <person name="Zhang J.Y."/>
            <person name="Guan R."/>
            <person name="Zhang H.J."/>
            <person name="Li H."/>
            <person name="Xiao P."/>
            <person name="Yu G.L."/>
            <person name="Du L."/>
            <person name="Cao D.M."/>
            <person name="Zhu B.C."/>
            <person name="Li R.H."/>
            <person name="Lu Z.H."/>
        </authorList>
    </citation>
    <scope>NUCLEOTIDE SEQUENCE [LARGE SCALE GENOMIC DNA]</scope>
    <source>
        <strain evidence="1 2">FACHB-1757</strain>
    </source>
</reference>
<dbReference type="PATRIC" id="fig|1638788.3.peg.132"/>
<proteinExistence type="predicted"/>
<dbReference type="EMBL" id="CP011339">
    <property type="protein sequence ID" value="AKV65367.1"/>
    <property type="molecule type" value="Genomic_DNA"/>
</dbReference>
<name>A0A0K1RTZ1_9CHRO</name>
<gene>
    <name evidence="1" type="ORF">VL20_126</name>
</gene>
<dbReference type="RefSeq" id="WP_158499305.1">
    <property type="nucleotide sequence ID" value="NZ_CP011339.1"/>
</dbReference>
<evidence type="ECO:0000313" key="2">
    <source>
        <dbReference type="Proteomes" id="UP000068167"/>
    </source>
</evidence>
<sequence length="50" mass="5664">MNYEVGKWGSGEMGEFQLKPQHPPQRVGLIHSPNLILFLLPLIAYEVSID</sequence>
<protein>
    <submittedName>
        <fullName evidence="1">Uncharacterized protein</fullName>
    </submittedName>
</protein>
<dbReference type="AlphaFoldDB" id="A0A0K1RTZ1"/>
<dbReference type="Proteomes" id="UP000068167">
    <property type="component" value="Chromosome"/>
</dbReference>
<organism evidence="1 2">
    <name type="scientific">Microcystis panniformis FACHB-1757</name>
    <dbReference type="NCBI Taxonomy" id="1638788"/>
    <lineage>
        <taxon>Bacteria</taxon>
        <taxon>Bacillati</taxon>
        <taxon>Cyanobacteriota</taxon>
        <taxon>Cyanophyceae</taxon>
        <taxon>Oscillatoriophycideae</taxon>
        <taxon>Chroococcales</taxon>
        <taxon>Microcystaceae</taxon>
        <taxon>Microcystis</taxon>
    </lineage>
</organism>
<keyword evidence="2" id="KW-1185">Reference proteome</keyword>
<evidence type="ECO:0000313" key="1">
    <source>
        <dbReference type="EMBL" id="AKV65367.1"/>
    </source>
</evidence>
<dbReference type="KEGG" id="mpk:VL20_126"/>
<accession>A0A0K1RTZ1</accession>